<dbReference type="Proteomes" id="UP000230790">
    <property type="component" value="Unassembled WGS sequence"/>
</dbReference>
<gene>
    <name evidence="1" type="ORF">CUN48_18260</name>
</gene>
<dbReference type="GO" id="GO:0051743">
    <property type="term" value="F:red chlorophyll catabolite reductase activity"/>
    <property type="evidence" value="ECO:0007669"/>
    <property type="project" value="InterPro"/>
</dbReference>
<feature type="non-terminal residue" evidence="1">
    <location>
        <position position="1"/>
    </location>
</feature>
<dbReference type="Pfam" id="PF06405">
    <property type="entry name" value="RCC_reductase"/>
    <property type="match status" value="1"/>
</dbReference>
<feature type="non-terminal residue" evidence="1">
    <location>
        <position position="135"/>
    </location>
</feature>
<dbReference type="PANTHER" id="PTHR34685">
    <property type="entry name" value="RED CHLOROPHYLL CATABOLITE REDUCTASE, CHLOROPLASTIC"/>
    <property type="match status" value="1"/>
</dbReference>
<organism evidence="1 2">
    <name type="scientific">Candidatus Thermofonsia Clade 3 bacterium</name>
    <dbReference type="NCBI Taxonomy" id="2364212"/>
    <lineage>
        <taxon>Bacteria</taxon>
        <taxon>Bacillati</taxon>
        <taxon>Chloroflexota</taxon>
        <taxon>Candidatus Thermofontia</taxon>
        <taxon>Candidatus Thermofonsia Clade 3</taxon>
    </lineage>
</organism>
<sequence length="135" mass="15235">DHACADVRAIRDLQGNVAGEMTTFTGDGSPVDWIVRSWIGKPETGFTNIHLTCWLDASVDVPHLGFALGTAPDVFCYCDFLPRVEACTDYDYCERYLQPMNETWIALRRDPRYKTFNPVHLYTRSTLSPIAICGL</sequence>
<dbReference type="EMBL" id="PGTN01000969">
    <property type="protein sequence ID" value="PJF45560.1"/>
    <property type="molecule type" value="Genomic_DNA"/>
</dbReference>
<protein>
    <submittedName>
        <fullName evidence="1">Red chlorophyll catabolite reductase</fullName>
    </submittedName>
</protein>
<dbReference type="PANTHER" id="PTHR34685:SF2">
    <property type="entry name" value="RED CHLOROPHYLL CATABOLITE REDUCTASE, CHLOROPLASTIC"/>
    <property type="match status" value="1"/>
</dbReference>
<evidence type="ECO:0000313" key="2">
    <source>
        <dbReference type="Proteomes" id="UP000230790"/>
    </source>
</evidence>
<dbReference type="AlphaFoldDB" id="A0A2M8Q703"/>
<comment type="caution">
    <text evidence="1">The sequence shown here is derived from an EMBL/GenBank/DDBJ whole genome shotgun (WGS) entry which is preliminary data.</text>
</comment>
<evidence type="ECO:0000313" key="1">
    <source>
        <dbReference type="EMBL" id="PJF45560.1"/>
    </source>
</evidence>
<dbReference type="Gene3D" id="3.40.1500.20">
    <property type="match status" value="1"/>
</dbReference>
<name>A0A2M8Q703_9CHLR</name>
<proteinExistence type="predicted"/>
<dbReference type="InterPro" id="IPR009439">
    <property type="entry name" value="RCC_reductase"/>
</dbReference>
<accession>A0A2M8Q703</accession>
<reference evidence="1 2" key="1">
    <citation type="submission" date="2017-11" db="EMBL/GenBank/DDBJ databases">
        <title>Evolution of Phototrophy in the Chloroflexi Phylum Driven by Horizontal Gene Transfer.</title>
        <authorList>
            <person name="Ward L.M."/>
            <person name="Hemp J."/>
            <person name="Shih P.M."/>
            <person name="Mcglynn S.E."/>
            <person name="Fischer W."/>
        </authorList>
    </citation>
    <scope>NUCLEOTIDE SEQUENCE [LARGE SCALE GENOMIC DNA]</scope>
    <source>
        <strain evidence="1">JP3_7</strain>
    </source>
</reference>